<evidence type="ECO:0000313" key="4">
    <source>
        <dbReference type="EMBL" id="HGW92099.1"/>
    </source>
</evidence>
<gene>
    <name evidence="4" type="ORF">ENV67_06135</name>
</gene>
<accession>A0A7C4U8F3</accession>
<sequence length="558" mass="65122">MRKFSILFFIFSVLYAQFNVLKIEFEGNRAFSTKFLLDWINTKENTEYNEYTLRHDEFKLLQLYKDNGFFDVDIEKYIKVNIKLKGVSIKFKINENLHYPIKKIEIIGAKSVLKDSLERFLKIKVGAPYDALRASLSTYGMIDYYSTKGFAYATIKDTFTLLKGTGVIVKYYIDEGDEVFIRNIDFENKTKIKESVLKKYIKIEKGEPYNPDKIISIKRKLLSTYLFGRVDIQEKGLVEQSDSIDVRFVLYPAQLLDINLGGGFMSPEWIIGKIGITKRGLFGGEHRFKIDAEPGISIKKGRRTNLTFSFTSKDILWTSFDLTFKYKFEELKKKFYESINRIETQLGYTYSENKAGYLSYQWIYTRDTTNQIKLEQVRLFHTETDFRDNSFDPKKGLRVITELKYGGPMKGEGTFVSYNLRFASAFGFKRFVLESYFANGKIYYSNLPNYIHLFYTDGINTLRCLGDWTFGNIYDSYTDRYYFDKFISYNIQLKFRIIQGLYILCFTDGLLLDKLYKSSGFGLNYVSPVGPVRLEIGFGKDRNNNNKIDYIIAIGGII</sequence>
<evidence type="ECO:0000256" key="1">
    <source>
        <dbReference type="ARBA" id="ARBA00004370"/>
    </source>
</evidence>
<organism evidence="4">
    <name type="scientific">candidate division WOR-3 bacterium</name>
    <dbReference type="NCBI Taxonomy" id="2052148"/>
    <lineage>
        <taxon>Bacteria</taxon>
        <taxon>Bacteria division WOR-3</taxon>
    </lineage>
</organism>
<dbReference type="GO" id="GO:0019867">
    <property type="term" value="C:outer membrane"/>
    <property type="evidence" value="ECO:0007669"/>
    <property type="project" value="InterPro"/>
</dbReference>
<evidence type="ECO:0000256" key="2">
    <source>
        <dbReference type="ARBA" id="ARBA00023136"/>
    </source>
</evidence>
<proteinExistence type="predicted"/>
<evidence type="ECO:0000259" key="3">
    <source>
        <dbReference type="PROSITE" id="PS51779"/>
    </source>
</evidence>
<dbReference type="AlphaFoldDB" id="A0A7C4U8F3"/>
<dbReference type="Gene3D" id="2.40.160.50">
    <property type="entry name" value="membrane protein fhac: a member of the omp85/tpsb transporter family"/>
    <property type="match status" value="1"/>
</dbReference>
<reference evidence="4" key="1">
    <citation type="journal article" date="2020" name="mSystems">
        <title>Genome- and Community-Level Interaction Insights into Carbon Utilization and Element Cycling Functions of Hydrothermarchaeota in Hydrothermal Sediment.</title>
        <authorList>
            <person name="Zhou Z."/>
            <person name="Liu Y."/>
            <person name="Xu W."/>
            <person name="Pan J."/>
            <person name="Luo Z.H."/>
            <person name="Li M."/>
        </authorList>
    </citation>
    <scope>NUCLEOTIDE SEQUENCE [LARGE SCALE GENOMIC DNA]</scope>
    <source>
        <strain evidence="4">SpSt-780</strain>
    </source>
</reference>
<dbReference type="InterPro" id="IPR034746">
    <property type="entry name" value="POTRA"/>
</dbReference>
<comment type="subcellular location">
    <subcellularLocation>
        <location evidence="1">Membrane</location>
    </subcellularLocation>
</comment>
<name>A0A7C4U8F3_UNCW3</name>
<protein>
    <recommendedName>
        <fullName evidence="3">POTRA domain-containing protein</fullName>
    </recommendedName>
</protein>
<dbReference type="Pfam" id="PF07244">
    <property type="entry name" value="POTRA"/>
    <property type="match status" value="3"/>
</dbReference>
<dbReference type="EMBL" id="DTHG01000078">
    <property type="protein sequence ID" value="HGW92099.1"/>
    <property type="molecule type" value="Genomic_DNA"/>
</dbReference>
<keyword evidence="2" id="KW-0472">Membrane</keyword>
<dbReference type="PROSITE" id="PS51779">
    <property type="entry name" value="POTRA"/>
    <property type="match status" value="1"/>
</dbReference>
<dbReference type="Gene3D" id="3.10.20.310">
    <property type="entry name" value="membrane protein fhac"/>
    <property type="match status" value="3"/>
</dbReference>
<comment type="caution">
    <text evidence="4">The sequence shown here is derived from an EMBL/GenBank/DDBJ whole genome shotgun (WGS) entry which is preliminary data.</text>
</comment>
<feature type="domain" description="POTRA" evidence="3">
    <location>
        <begin position="99"/>
        <end position="176"/>
    </location>
</feature>
<dbReference type="InterPro" id="IPR010827">
    <property type="entry name" value="BamA/TamA_POTRA"/>
</dbReference>